<sequence length="389" mass="44097">MPALRQQMKMLLQKIFKTGGRAFDSSRRTKFLQSLTNSEKHWLEQLSYKAGSSSAKADCESKELEASPSSNDSDCFVDASDESFNGSVESKSKNRENCLRFYEEVILFTEPYLKESIELHLQSFAGRGVVKIPHIPKPEQKIRATVVDWIFGVERYYKLPDMVSHIAIQTFDLILQALEVDEKDFQVVGGAAFWLASKLEQSKSISSKQMKKLIGSSCTIQRLKSAEEVVFKVLNYCLPRDSALSLFNYQLHVLKTDLHVDEEIRMIGQYVLESSMLNWSLAVRSYSFLASMSTMCAILLSGQTLEDAFWEEKAKTDVTFQPLRETKKASSFMLRKLMGVQEYGKSSGHLWIKFSSTEKLRVSLSPKLSAENIGKILKSVFCEEAKSSV</sequence>
<dbReference type="InterPro" id="IPR006671">
    <property type="entry name" value="Cyclin_N"/>
</dbReference>
<gene>
    <name evidence="3" type="ORF">CLODIP_2_CD06724</name>
</gene>
<dbReference type="SUPFAM" id="SSF47954">
    <property type="entry name" value="Cyclin-like"/>
    <property type="match status" value="1"/>
</dbReference>
<dbReference type="Pfam" id="PF00134">
    <property type="entry name" value="Cyclin_N"/>
    <property type="match status" value="1"/>
</dbReference>
<evidence type="ECO:0000256" key="1">
    <source>
        <dbReference type="RuleBase" id="RU000383"/>
    </source>
</evidence>
<dbReference type="InterPro" id="IPR036915">
    <property type="entry name" value="Cyclin-like_sf"/>
</dbReference>
<evidence type="ECO:0000313" key="4">
    <source>
        <dbReference type="Proteomes" id="UP000494165"/>
    </source>
</evidence>
<dbReference type="PANTHER" id="PTHR10177">
    <property type="entry name" value="CYCLINS"/>
    <property type="match status" value="1"/>
</dbReference>
<comment type="similarity">
    <text evidence="1">Belongs to the cyclin family.</text>
</comment>
<dbReference type="Proteomes" id="UP000494165">
    <property type="component" value="Unassembled WGS sequence"/>
</dbReference>
<dbReference type="SMART" id="SM00385">
    <property type="entry name" value="CYCLIN"/>
    <property type="match status" value="1"/>
</dbReference>
<dbReference type="EMBL" id="CADEPI010000019">
    <property type="protein sequence ID" value="CAB3365045.1"/>
    <property type="molecule type" value="Genomic_DNA"/>
</dbReference>
<protein>
    <recommendedName>
        <fullName evidence="2">Cyclin-like domain-containing protein</fullName>
    </recommendedName>
</protein>
<keyword evidence="4" id="KW-1185">Reference proteome</keyword>
<evidence type="ECO:0000313" key="3">
    <source>
        <dbReference type="EMBL" id="CAB3365045.1"/>
    </source>
</evidence>
<proteinExistence type="inferred from homology"/>
<dbReference type="InterPro" id="IPR039361">
    <property type="entry name" value="Cyclin"/>
</dbReference>
<organism evidence="3 4">
    <name type="scientific">Cloeon dipterum</name>
    <dbReference type="NCBI Taxonomy" id="197152"/>
    <lineage>
        <taxon>Eukaryota</taxon>
        <taxon>Metazoa</taxon>
        <taxon>Ecdysozoa</taxon>
        <taxon>Arthropoda</taxon>
        <taxon>Hexapoda</taxon>
        <taxon>Insecta</taxon>
        <taxon>Pterygota</taxon>
        <taxon>Palaeoptera</taxon>
        <taxon>Ephemeroptera</taxon>
        <taxon>Pisciforma</taxon>
        <taxon>Baetidae</taxon>
        <taxon>Cloeon</taxon>
    </lineage>
</organism>
<reference evidence="3 4" key="1">
    <citation type="submission" date="2020-04" db="EMBL/GenBank/DDBJ databases">
        <authorList>
            <person name="Alioto T."/>
            <person name="Alioto T."/>
            <person name="Gomez Garrido J."/>
        </authorList>
    </citation>
    <scope>NUCLEOTIDE SEQUENCE [LARGE SCALE GENOMIC DNA]</scope>
</reference>
<accession>A0A8S1CAK9</accession>
<dbReference type="Gene3D" id="1.10.472.10">
    <property type="entry name" value="Cyclin-like"/>
    <property type="match status" value="2"/>
</dbReference>
<feature type="domain" description="Cyclin-like" evidence="2">
    <location>
        <begin position="148"/>
        <end position="232"/>
    </location>
</feature>
<evidence type="ECO:0000259" key="2">
    <source>
        <dbReference type="SMART" id="SM00385"/>
    </source>
</evidence>
<dbReference type="AlphaFoldDB" id="A0A8S1CAK9"/>
<dbReference type="InterPro" id="IPR013763">
    <property type="entry name" value="Cyclin-like_dom"/>
</dbReference>
<dbReference type="OrthoDB" id="6370339at2759"/>
<comment type="caution">
    <text evidence="3">The sequence shown here is derived from an EMBL/GenBank/DDBJ whole genome shotgun (WGS) entry which is preliminary data.</text>
</comment>
<keyword evidence="1" id="KW-0195">Cyclin</keyword>
<name>A0A8S1CAK9_9INSE</name>